<dbReference type="RefSeq" id="WP_304185795.1">
    <property type="nucleotide sequence ID" value="NZ_DRGM01000212.1"/>
</dbReference>
<dbReference type="AlphaFoldDB" id="A0A7V1D3H2"/>
<dbReference type="Proteomes" id="UP000886188">
    <property type="component" value="Unassembled WGS sequence"/>
</dbReference>
<protein>
    <submittedName>
        <fullName evidence="1">Uncharacterized protein</fullName>
    </submittedName>
</protein>
<accession>A0A7V1D3H2</accession>
<reference evidence="1" key="1">
    <citation type="journal article" date="2020" name="mSystems">
        <title>Genome- and Community-Level Interaction Insights into Carbon Utilization and Element Cycling Functions of Hydrothermarchaeota in Hydrothermal Sediment.</title>
        <authorList>
            <person name="Zhou Z."/>
            <person name="Liu Y."/>
            <person name="Xu W."/>
            <person name="Pan J."/>
            <person name="Luo Z.H."/>
            <person name="Li M."/>
        </authorList>
    </citation>
    <scope>NUCLEOTIDE SEQUENCE [LARGE SCALE GENOMIC DNA]</scope>
    <source>
        <strain evidence="1">HyVt-346</strain>
    </source>
</reference>
<sequence>MRYSEVLLYGVCLCMSALGSAKTELPSNKSQFINLFNTKVGSYQLVSGDAKMCASGALALLDENEPDLGFKLGDEIIFNNLHHGTQTNKVANFCLVTTKYKYTTQSITMSLRHTRCENEVDNLDTSQTLRFISPTTLTYSVENSDVLCQFELQR</sequence>
<gene>
    <name evidence="1" type="ORF">ENH88_22585</name>
</gene>
<evidence type="ECO:0000313" key="1">
    <source>
        <dbReference type="EMBL" id="HEA19187.1"/>
    </source>
</evidence>
<proteinExistence type="predicted"/>
<dbReference type="EMBL" id="DRGM01000212">
    <property type="protein sequence ID" value="HEA19187.1"/>
    <property type="molecule type" value="Genomic_DNA"/>
</dbReference>
<name>A0A7V1D3H2_9GAMM</name>
<comment type="caution">
    <text evidence="1">The sequence shown here is derived from an EMBL/GenBank/DDBJ whole genome shotgun (WGS) entry which is preliminary data.</text>
</comment>
<organism evidence="1">
    <name type="scientific">Pseudoalteromonas prydzensis</name>
    <dbReference type="NCBI Taxonomy" id="182141"/>
    <lineage>
        <taxon>Bacteria</taxon>
        <taxon>Pseudomonadati</taxon>
        <taxon>Pseudomonadota</taxon>
        <taxon>Gammaproteobacteria</taxon>
        <taxon>Alteromonadales</taxon>
        <taxon>Pseudoalteromonadaceae</taxon>
        <taxon>Pseudoalteromonas</taxon>
    </lineage>
</organism>